<dbReference type="AlphaFoldDB" id="A0A7J6VKN9"/>
<reference evidence="1 2" key="1">
    <citation type="submission" date="2020-06" db="EMBL/GenBank/DDBJ databases">
        <title>Transcriptomic and genomic resources for Thalictrum thalictroides and T. hernandezii: Facilitating candidate gene discovery in an emerging model plant lineage.</title>
        <authorList>
            <person name="Arias T."/>
            <person name="Riano-Pachon D.M."/>
            <person name="Di Stilio V.S."/>
        </authorList>
    </citation>
    <scope>NUCLEOTIDE SEQUENCE [LARGE SCALE GENOMIC DNA]</scope>
    <source>
        <strain evidence="2">cv. WT478/WT964</strain>
        <tissue evidence="1">Leaves</tissue>
    </source>
</reference>
<protein>
    <submittedName>
        <fullName evidence="1">Uncharacterized protein</fullName>
    </submittedName>
</protein>
<accession>A0A7J6VKN9</accession>
<gene>
    <name evidence="1" type="ORF">FRX31_024940</name>
</gene>
<comment type="caution">
    <text evidence="1">The sequence shown here is derived from an EMBL/GenBank/DDBJ whole genome shotgun (WGS) entry which is preliminary data.</text>
</comment>
<dbReference type="EMBL" id="JABWDY010030662">
    <property type="protein sequence ID" value="KAF5185473.1"/>
    <property type="molecule type" value="Genomic_DNA"/>
</dbReference>
<evidence type="ECO:0000313" key="2">
    <source>
        <dbReference type="Proteomes" id="UP000554482"/>
    </source>
</evidence>
<dbReference type="Proteomes" id="UP000554482">
    <property type="component" value="Unassembled WGS sequence"/>
</dbReference>
<feature type="non-terminal residue" evidence="1">
    <location>
        <position position="1"/>
    </location>
</feature>
<sequence length="61" mass="6710">FHGCLDGVCSGSCIALKSLVFGNKLARISRISNLLPNNNLQNGIGDLPNNMMMLNMFRTRK</sequence>
<name>A0A7J6VKN9_THATH</name>
<organism evidence="1 2">
    <name type="scientific">Thalictrum thalictroides</name>
    <name type="common">Rue-anemone</name>
    <name type="synonym">Anemone thalictroides</name>
    <dbReference type="NCBI Taxonomy" id="46969"/>
    <lineage>
        <taxon>Eukaryota</taxon>
        <taxon>Viridiplantae</taxon>
        <taxon>Streptophyta</taxon>
        <taxon>Embryophyta</taxon>
        <taxon>Tracheophyta</taxon>
        <taxon>Spermatophyta</taxon>
        <taxon>Magnoliopsida</taxon>
        <taxon>Ranunculales</taxon>
        <taxon>Ranunculaceae</taxon>
        <taxon>Thalictroideae</taxon>
        <taxon>Thalictrum</taxon>
    </lineage>
</organism>
<evidence type="ECO:0000313" key="1">
    <source>
        <dbReference type="EMBL" id="KAF5185473.1"/>
    </source>
</evidence>
<proteinExistence type="predicted"/>
<keyword evidence="2" id="KW-1185">Reference proteome</keyword>